<dbReference type="InterPro" id="IPR027417">
    <property type="entry name" value="P-loop_NTPase"/>
</dbReference>
<feature type="transmembrane region" description="Helical" evidence="7">
    <location>
        <begin position="1295"/>
        <end position="1316"/>
    </location>
</feature>
<feature type="non-terminal residue" evidence="9">
    <location>
        <position position="1"/>
    </location>
</feature>
<dbReference type="PANTHER" id="PTHR19229:SF250">
    <property type="entry name" value="ABC TRANSPORTER DOMAIN-CONTAINING PROTEIN-RELATED"/>
    <property type="match status" value="1"/>
</dbReference>
<accession>A0AAV4S360</accession>
<dbReference type="FunFam" id="3.40.50.300:FF:002470">
    <property type="entry name" value="ABC transporter, putative"/>
    <property type="match status" value="1"/>
</dbReference>
<dbReference type="Gene3D" id="3.40.50.300">
    <property type="entry name" value="P-loop containing nucleotide triphosphate hydrolases"/>
    <property type="match status" value="2"/>
</dbReference>
<dbReference type="InterPro" id="IPR026082">
    <property type="entry name" value="ABCA"/>
</dbReference>
<evidence type="ECO:0000256" key="2">
    <source>
        <dbReference type="ARBA" id="ARBA00022692"/>
    </source>
</evidence>
<keyword evidence="3" id="KW-0547">Nucleotide-binding</keyword>
<keyword evidence="6 7" id="KW-0472">Membrane</keyword>
<dbReference type="SUPFAM" id="SSF52540">
    <property type="entry name" value="P-loop containing nucleoside triphosphate hydrolases"/>
    <property type="match status" value="2"/>
</dbReference>
<name>A0AAV4S360_9ARAC</name>
<dbReference type="EMBL" id="BPLQ01007001">
    <property type="protein sequence ID" value="GIY26975.1"/>
    <property type="molecule type" value="Genomic_DNA"/>
</dbReference>
<evidence type="ECO:0000256" key="3">
    <source>
        <dbReference type="ARBA" id="ARBA00022741"/>
    </source>
</evidence>
<evidence type="ECO:0000256" key="5">
    <source>
        <dbReference type="ARBA" id="ARBA00022989"/>
    </source>
</evidence>
<evidence type="ECO:0000256" key="4">
    <source>
        <dbReference type="ARBA" id="ARBA00022840"/>
    </source>
</evidence>
<evidence type="ECO:0000256" key="1">
    <source>
        <dbReference type="ARBA" id="ARBA00004141"/>
    </source>
</evidence>
<feature type="domain" description="ABC transporter" evidence="8">
    <location>
        <begin position="1365"/>
        <end position="1596"/>
    </location>
</feature>
<feature type="transmembrane region" description="Helical" evidence="7">
    <location>
        <begin position="1191"/>
        <end position="1212"/>
    </location>
</feature>
<feature type="transmembrane region" description="Helical" evidence="7">
    <location>
        <begin position="903"/>
        <end position="924"/>
    </location>
</feature>
<dbReference type="InterPro" id="IPR003593">
    <property type="entry name" value="AAA+_ATPase"/>
</dbReference>
<dbReference type="Pfam" id="PF00005">
    <property type="entry name" value="ABC_tran"/>
    <property type="match status" value="2"/>
</dbReference>
<dbReference type="GO" id="GO:0016887">
    <property type="term" value="F:ATP hydrolysis activity"/>
    <property type="evidence" value="ECO:0007669"/>
    <property type="project" value="InterPro"/>
</dbReference>
<dbReference type="GO" id="GO:0140359">
    <property type="term" value="F:ABC-type transporter activity"/>
    <property type="evidence" value="ECO:0007669"/>
    <property type="project" value="InterPro"/>
</dbReference>
<feature type="transmembrane region" description="Helical" evidence="7">
    <location>
        <begin position="1118"/>
        <end position="1146"/>
    </location>
</feature>
<dbReference type="FunFam" id="3.40.50.300:FF:000933">
    <property type="entry name" value="ABC transporter A family member 7"/>
    <property type="match status" value="1"/>
</dbReference>
<keyword evidence="2 7" id="KW-0812">Transmembrane</keyword>
<feature type="transmembrane region" description="Helical" evidence="7">
    <location>
        <begin position="1158"/>
        <end position="1184"/>
    </location>
</feature>
<dbReference type="InterPro" id="IPR056264">
    <property type="entry name" value="R2_ABCA1-4-like"/>
</dbReference>
<evidence type="ECO:0000256" key="6">
    <source>
        <dbReference type="ARBA" id="ARBA00023136"/>
    </source>
</evidence>
<comment type="subcellular location">
    <subcellularLocation>
        <location evidence="1">Membrane</location>
        <topology evidence="1">Multi-pass membrane protein</topology>
    </subcellularLocation>
</comment>
<evidence type="ECO:0000256" key="7">
    <source>
        <dbReference type="SAM" id="Phobius"/>
    </source>
</evidence>
<dbReference type="PANTHER" id="PTHR19229">
    <property type="entry name" value="ATP-BINDING CASSETTE TRANSPORTER SUBFAMILY A ABCA"/>
    <property type="match status" value="1"/>
</dbReference>
<keyword evidence="4 9" id="KW-0067">ATP-binding</keyword>
<evidence type="ECO:0000313" key="9">
    <source>
        <dbReference type="EMBL" id="GIY26975.1"/>
    </source>
</evidence>
<comment type="caution">
    <text evidence="9">The sequence shown here is derived from an EMBL/GenBank/DDBJ whole genome shotgun (WGS) entry which is preliminary data.</text>
</comment>
<dbReference type="InterPro" id="IPR017871">
    <property type="entry name" value="ABC_transporter-like_CS"/>
</dbReference>
<feature type="transmembrane region" description="Helical" evidence="7">
    <location>
        <begin position="42"/>
        <end position="62"/>
    </location>
</feature>
<dbReference type="InterPro" id="IPR003439">
    <property type="entry name" value="ABC_transporter-like_ATP-bd"/>
</dbReference>
<proteinExistence type="predicted"/>
<dbReference type="Proteomes" id="UP001054837">
    <property type="component" value="Unassembled WGS sequence"/>
</dbReference>
<dbReference type="InterPro" id="IPR013525">
    <property type="entry name" value="ABC2_TM"/>
</dbReference>
<feature type="transmembrane region" description="Helical" evidence="7">
    <location>
        <begin position="1077"/>
        <end position="1097"/>
    </location>
</feature>
<feature type="transmembrane region" description="Helical" evidence="7">
    <location>
        <begin position="375"/>
        <end position="398"/>
    </location>
</feature>
<dbReference type="PROSITE" id="PS50893">
    <property type="entry name" value="ABC_TRANSPORTER_2"/>
    <property type="match status" value="2"/>
</dbReference>
<dbReference type="Pfam" id="PF12698">
    <property type="entry name" value="ABC2_membrane_3"/>
    <property type="match status" value="2"/>
</dbReference>
<feature type="transmembrane region" description="Helical" evidence="7">
    <location>
        <begin position="306"/>
        <end position="330"/>
    </location>
</feature>
<feature type="transmembrane region" description="Helical" evidence="7">
    <location>
        <begin position="410"/>
        <end position="435"/>
    </location>
</feature>
<dbReference type="SMART" id="SM00382">
    <property type="entry name" value="AAA"/>
    <property type="match status" value="2"/>
</dbReference>
<sequence>RNSPDLKLKVSTNYSSQMAETSGLRQFLILLYKGMLLRKRHYLVTFFEIVIPIFIASIPCMMKSMNSDYERIYDRYRPSTWQNFSTYSPIDPFDNQRYTRNDIEFLYTPSSELIDQFMNESIQMFNSRVDYKGDITYKNFTTEKELETYCFIKQKDYRGDVIVGTVFNNINKNQKRLPTSLDYKIRYGGYSSFFTNWKYRANGPNYKTDYLYSFFTSWQASVEETFIQKKAVELGKSVPDYKVWLQRFPYPEHIDARMIFSEISIVPWVICYGYLIFIINIVRRAIEEKVNGSKELLKMMGMKDFTYWISTFLNYFIVAFISMIIITILYKAPLKNGAVLLKNTDFMLLLIILTLFISSLILFSMAFSIFFNRPIFGIIAILIVHILASTLLMVFYFVSGNTMKYYTLSVGSKLGICLLPPGALLSAFFLISFYEPIGEGINWSNMTDYTIVPDINLLMILGAMIFSLVLYIFIIWYFDAVWPWQPGVPKPFYFMFMKSYWCRTKPNEMDEINLVKNETSSDYFEEEPTRSLAGVAIKNLSKEFRTGMTSKLAVNDVSLNIYQGQITALLGHNGAGKTTTINILTGLYTPTSGTAMINGYDILTETTKARRGFGVCPQHNVLYDTLTVEEHLKIYAAMKGVPWNQLTSEASKVLDILKLSDKRYELIKSLSGGMKRKLSLGIAVVGDSKVLFLDEPTSGMDVEARRSVWDALLEIRHDRTIILTTHYMEEADILGDRIAIMAEGEVQCCGSPLFLKQKFGTGYHLHVVKDQKFHLDGLTSLLRKHVPEVTLGNELEKEISFNLTSDTNSSFGDMFEELENQKRNLGVTSFGITVTTMEDVFLRVSSISDLKYKIPSDSDNKNGYSIQYEDVYGDSPGMNSYPKLQNQFWALIVKRFHYSKRHWGNLISQFVIPFVLMCLCLFIIKLSGSQLKSLSDPLKLDINSIYGETDGFYYYNKSELSTLTETVSQVFKSNKINSERVQNPSHYVLDYGKKDISKYLKNLIVGGAIDKYPDGTYNLTAWYNGEPYHSTPLSLLLMHTALLQHVTNTGGSISLTNAPIPVMDRYMYDMSSTISKILGPIFVPLALGFLTASFTLLPIHERASKAKLLQLMSGVPPAVYWAAMFLWDYAIYCTVCILLIIPYAMFAHYAFFGAHSEAIGTALLLMFLHGLSAIPFSYLVSFLFKKGNTGYAFTMGFVSVVGVALCSILKAFQVTTVEVTDLISNDRILINARINKALWTFRIFPTFNIYRAFKEGTLDKCCTNICKDDCLKYVYPITWEPNSCGRDVFFLSIDAIIYISLLLMLETNVMSVMWDVTKLQFQKFRKTVIQQIIQENVMVDSDVLEEETRIKNLTEAHPGSAGEALVVSDLTKVYKNFYAVNHLAFGIHEEECFGLLGVNGAGKTTTFRMLTGDCKPDKGNALIHNDSVRTNLRKFQSYLGYCPQFDALIDRLTGREMLELFAQLRGLTGPNLQERVNKMIKMTDLTKYADKQTQFYSGGNKRKLSVAIALIGCPPLILLDEPTAGVDPVSRRKIWNILSQARNNTGAAVLLTTHSMEESEALCNRLAIMVNGRFQCLGSIQQLKSKYGQGYTLIIKMKREDQNEPARMNAIKEHIQSHLIGANLKDDHQGMLQYHIVNPQITLSFLFKFMSSMKVQFELEDYLISDTSLEQIFLAFARAQRATT</sequence>
<keyword evidence="5 7" id="KW-1133">Transmembrane helix</keyword>
<dbReference type="PROSITE" id="PS00211">
    <property type="entry name" value="ABC_TRANSPORTER_1"/>
    <property type="match status" value="2"/>
</dbReference>
<feature type="domain" description="ABC transporter" evidence="8">
    <location>
        <begin position="535"/>
        <end position="768"/>
    </location>
</feature>
<gene>
    <name evidence="9" type="primary">ABCA3</name>
    <name evidence="9" type="ORF">CDAR_380831</name>
</gene>
<protein>
    <submittedName>
        <fullName evidence="9">ATP-binding cassette sub-family A member 3</fullName>
    </submittedName>
</protein>
<evidence type="ECO:0000313" key="10">
    <source>
        <dbReference type="Proteomes" id="UP001054837"/>
    </source>
</evidence>
<feature type="transmembrane region" description="Helical" evidence="7">
    <location>
        <begin position="265"/>
        <end position="286"/>
    </location>
</feature>
<dbReference type="GO" id="GO:0016020">
    <property type="term" value="C:membrane"/>
    <property type="evidence" value="ECO:0007669"/>
    <property type="project" value="UniProtKB-SubCell"/>
</dbReference>
<dbReference type="CDD" id="cd03263">
    <property type="entry name" value="ABC_subfamily_A"/>
    <property type="match status" value="2"/>
</dbReference>
<dbReference type="GO" id="GO:0005319">
    <property type="term" value="F:lipid transporter activity"/>
    <property type="evidence" value="ECO:0007669"/>
    <property type="project" value="TreeGrafter"/>
</dbReference>
<evidence type="ECO:0000259" key="8">
    <source>
        <dbReference type="PROSITE" id="PS50893"/>
    </source>
</evidence>
<dbReference type="Pfam" id="PF23321">
    <property type="entry name" value="R1_ABCA1"/>
    <property type="match status" value="1"/>
</dbReference>
<feature type="transmembrane region" description="Helical" evidence="7">
    <location>
        <begin position="346"/>
        <end position="369"/>
    </location>
</feature>
<reference evidence="9 10" key="1">
    <citation type="submission" date="2021-06" db="EMBL/GenBank/DDBJ databases">
        <title>Caerostris darwini draft genome.</title>
        <authorList>
            <person name="Kono N."/>
            <person name="Arakawa K."/>
        </authorList>
    </citation>
    <scope>NUCLEOTIDE SEQUENCE [LARGE SCALE GENOMIC DNA]</scope>
</reference>
<keyword evidence="10" id="KW-1185">Reference proteome</keyword>
<dbReference type="GO" id="GO:0005524">
    <property type="term" value="F:ATP binding"/>
    <property type="evidence" value="ECO:0007669"/>
    <property type="project" value="UniProtKB-KW"/>
</dbReference>
<organism evidence="9 10">
    <name type="scientific">Caerostris darwini</name>
    <dbReference type="NCBI Taxonomy" id="1538125"/>
    <lineage>
        <taxon>Eukaryota</taxon>
        <taxon>Metazoa</taxon>
        <taxon>Ecdysozoa</taxon>
        <taxon>Arthropoda</taxon>
        <taxon>Chelicerata</taxon>
        <taxon>Arachnida</taxon>
        <taxon>Araneae</taxon>
        <taxon>Araneomorphae</taxon>
        <taxon>Entelegynae</taxon>
        <taxon>Araneoidea</taxon>
        <taxon>Araneidae</taxon>
        <taxon>Caerostris</taxon>
    </lineage>
</organism>
<feature type="transmembrane region" description="Helical" evidence="7">
    <location>
        <begin position="455"/>
        <end position="478"/>
    </location>
</feature>